<keyword evidence="2" id="KW-0812">Transmembrane</keyword>
<feature type="compositionally biased region" description="Low complexity" evidence="1">
    <location>
        <begin position="73"/>
        <end position="85"/>
    </location>
</feature>
<dbReference type="PATRIC" id="fig|33888.3.peg.3235"/>
<feature type="compositionally biased region" description="Basic and acidic residues" evidence="1">
    <location>
        <begin position="1"/>
        <end position="37"/>
    </location>
</feature>
<feature type="region of interest" description="Disordered" evidence="1">
    <location>
        <begin position="234"/>
        <end position="264"/>
    </location>
</feature>
<evidence type="ECO:0000313" key="4">
    <source>
        <dbReference type="Proteomes" id="UP000077071"/>
    </source>
</evidence>
<organism evidence="3 4">
    <name type="scientific">Rathayibacter tritici</name>
    <dbReference type="NCBI Taxonomy" id="33888"/>
    <lineage>
        <taxon>Bacteria</taxon>
        <taxon>Bacillati</taxon>
        <taxon>Actinomycetota</taxon>
        <taxon>Actinomycetes</taxon>
        <taxon>Micrococcales</taxon>
        <taxon>Microbacteriaceae</taxon>
        <taxon>Rathayibacter</taxon>
    </lineage>
</organism>
<evidence type="ECO:0000313" key="3">
    <source>
        <dbReference type="EMBL" id="AND17986.1"/>
    </source>
</evidence>
<feature type="compositionally biased region" description="Low complexity" evidence="1">
    <location>
        <begin position="49"/>
        <end position="59"/>
    </location>
</feature>
<dbReference type="AlphaFoldDB" id="A0A160KVJ3"/>
<evidence type="ECO:0000256" key="1">
    <source>
        <dbReference type="SAM" id="MobiDB-lite"/>
    </source>
</evidence>
<dbReference type="KEGG" id="rtn:A6122_2878"/>
<protein>
    <submittedName>
        <fullName evidence="3">Uncharacterized protein</fullName>
    </submittedName>
</protein>
<dbReference type="OrthoDB" id="5126273at2"/>
<feature type="region of interest" description="Disordered" evidence="1">
    <location>
        <begin position="1"/>
        <end position="107"/>
    </location>
</feature>
<dbReference type="EMBL" id="CP015515">
    <property type="protein sequence ID" value="AND17986.1"/>
    <property type="molecule type" value="Genomic_DNA"/>
</dbReference>
<keyword evidence="2" id="KW-0472">Membrane</keyword>
<keyword evidence="2" id="KW-1133">Transmembrane helix</keyword>
<proteinExistence type="predicted"/>
<reference evidence="3 4" key="1">
    <citation type="submission" date="2016-05" db="EMBL/GenBank/DDBJ databases">
        <title>Complete genome sequence of Rathayibacter tritici NCPPB 1953.</title>
        <authorList>
            <person name="Park J."/>
            <person name="Lee H.-H."/>
            <person name="Lee S.-W."/>
            <person name="Seo Y.-S."/>
        </authorList>
    </citation>
    <scope>NUCLEOTIDE SEQUENCE [LARGE SCALE GENOMIC DNA]</scope>
    <source>
        <strain evidence="3 4">NCPPB 1953</strain>
    </source>
</reference>
<accession>A0A160KVJ3</accession>
<feature type="transmembrane region" description="Helical" evidence="2">
    <location>
        <begin position="110"/>
        <end position="132"/>
    </location>
</feature>
<gene>
    <name evidence="3" type="ORF">A6122_2878</name>
</gene>
<keyword evidence="4" id="KW-1185">Reference proteome</keyword>
<feature type="compositionally biased region" description="Basic and acidic residues" evidence="1">
    <location>
        <begin position="251"/>
        <end position="264"/>
    </location>
</feature>
<dbReference type="RefSeq" id="WP_068256618.1">
    <property type="nucleotide sequence ID" value="NZ_CP015515.1"/>
</dbReference>
<sequence>MQAEDDERRDLERILSARPRDDGADRDERGVALRRLGELNAEEDVPSQATRPATHPAAARTEEPVTEDPPQPATALPLSATALPIPATPPSRTVHSDQRAPRTQHPRRRLVLAGAIIGGAAVGAIIPIALLLPPPPDPVTAPTASVDPADRFATLVEGWQPTTDVPPGLALLAREAVIYGSGFDTAENDRLLITEPNGTTVCLAVQRPDESFFAGCTGSEAFFAGEPLRVSGTTLRGGAPRLHADPAPPGRNDRGRLPAGARDS</sequence>
<evidence type="ECO:0000256" key="2">
    <source>
        <dbReference type="SAM" id="Phobius"/>
    </source>
</evidence>
<dbReference type="Proteomes" id="UP000077071">
    <property type="component" value="Chromosome"/>
</dbReference>
<name>A0A160KVJ3_9MICO</name>